<dbReference type="Proteomes" id="UP000183185">
    <property type="component" value="Unassembled WGS sequence"/>
</dbReference>
<proteinExistence type="predicted"/>
<gene>
    <name evidence="1" type="ORF">BAQ49_12585</name>
</gene>
<accession>A0AA44R6I3</accession>
<comment type="caution">
    <text evidence="1">The sequence shown here is derived from an EMBL/GenBank/DDBJ whole genome shotgun (WGS) entry which is preliminary data.</text>
</comment>
<evidence type="ECO:0000313" key="2">
    <source>
        <dbReference type="Proteomes" id="UP000183185"/>
    </source>
</evidence>
<evidence type="ECO:0000313" key="1">
    <source>
        <dbReference type="EMBL" id="OJE41630.1"/>
    </source>
</evidence>
<name>A0AA44R6I3_9BACI</name>
<sequence length="78" mass="8783">MHAKGVDIHEEYVQHISPFGWEHVTLTGDDVWNLNPKTNFNNLTNLPKEFSFLKRVKGDSPTVGGGLAYPKTFDKLAI</sequence>
<dbReference type="AlphaFoldDB" id="A0AA44R6I3"/>
<evidence type="ECO:0008006" key="3">
    <source>
        <dbReference type="Google" id="ProtNLM"/>
    </source>
</evidence>
<dbReference type="EMBL" id="MACH01000115">
    <property type="protein sequence ID" value="OJE41630.1"/>
    <property type="molecule type" value="Genomic_DNA"/>
</dbReference>
<organism evidence="1 2">
    <name type="scientific">Bacillus proteolyticus</name>
    <dbReference type="NCBI Taxonomy" id="2026192"/>
    <lineage>
        <taxon>Bacteria</taxon>
        <taxon>Bacillati</taxon>
        <taxon>Bacillota</taxon>
        <taxon>Bacilli</taxon>
        <taxon>Bacillales</taxon>
        <taxon>Bacillaceae</taxon>
        <taxon>Bacillus</taxon>
        <taxon>Bacillus cereus group</taxon>
    </lineage>
</organism>
<protein>
    <recommendedName>
        <fullName evidence="3">Tn3 transposase DDE domain-containing protein</fullName>
    </recommendedName>
</protein>
<reference evidence="1 2" key="1">
    <citation type="submission" date="2016-06" db="EMBL/GenBank/DDBJ databases">
        <title>First insights into the genetic diversity and population structure of in the Bacillus cereus group bacteria from diverse marine environments.</title>
        <authorList>
            <person name="Liu Y."/>
            <person name="Lai Q."/>
            <person name="Shao Z."/>
        </authorList>
    </citation>
    <scope>NUCLEOTIDE SEQUENCE [LARGE SCALE GENOMIC DNA]</scope>
    <source>
        <strain evidence="1 2">TD42</strain>
    </source>
</reference>